<dbReference type="OrthoDB" id="9797595at2"/>
<dbReference type="PANTHER" id="PTHR33824">
    <property type="entry name" value="POLYKETIDE CYCLASE/DEHYDRASE AND LIPID TRANSPORT SUPERFAMILY PROTEIN"/>
    <property type="match status" value="1"/>
</dbReference>
<dbReference type="Pfam" id="PF11127">
    <property type="entry name" value="YgaP-like_TM"/>
    <property type="match status" value="1"/>
</dbReference>
<dbReference type="Gene3D" id="3.30.530.20">
    <property type="match status" value="1"/>
</dbReference>
<feature type="domain" description="Coenzyme Q-binding protein COQ10 START" evidence="3">
    <location>
        <begin position="119"/>
        <end position="241"/>
    </location>
</feature>
<dbReference type="PANTHER" id="PTHR33824:SF7">
    <property type="entry name" value="POLYKETIDE CYCLASE_DEHYDRASE AND LIPID TRANSPORT SUPERFAMILY PROTEIN"/>
    <property type="match status" value="1"/>
</dbReference>
<reference evidence="5 6" key="1">
    <citation type="journal article" date="2014" name="Genome Announc.">
        <title>Genome Sequence and Methylome of Soil Bacterium Gemmatirosa kalamazoonensis KBS708T, a Member of the Rarely Cultivated Gemmatimonadetes Phylum.</title>
        <authorList>
            <person name="Debruyn J.M."/>
            <person name="Radosevich M."/>
            <person name="Wommack K.E."/>
            <person name="Polson S.W."/>
            <person name="Hauser L.J."/>
            <person name="Fawaz M.N."/>
            <person name="Korlach J."/>
            <person name="Tsai Y.C."/>
        </authorList>
    </citation>
    <scope>NUCLEOTIDE SEQUENCE [LARGE SCALE GENOMIC DNA]</scope>
    <source>
        <strain evidence="5 6">KBS708</strain>
    </source>
</reference>
<dbReference type="SUPFAM" id="SSF55961">
    <property type="entry name" value="Bet v1-like"/>
    <property type="match status" value="1"/>
</dbReference>
<protein>
    <submittedName>
        <fullName evidence="5">Cyclase/dehydrase</fullName>
    </submittedName>
</protein>
<evidence type="ECO:0000313" key="6">
    <source>
        <dbReference type="Proteomes" id="UP000019151"/>
    </source>
</evidence>
<dbReference type="InterPro" id="IPR047137">
    <property type="entry name" value="ORF3"/>
</dbReference>
<dbReference type="HOGENOM" id="CLU_079860_0_0_0"/>
<sequence>MAATAAGAGQAPRTRSSVTRHGGSERKNVNDIERMLSVAAGGALAAYALKKRDLGGLLVALVGGALVERGVTGHCRVYGALGMSTAEPTDEPVQQHGPNAVIDASTAQRVEHAVTIHGRSPAELYAFWRDFENLPRIMERLESVQVIDETRSRWTATAPAGQTVEWEAEVYNEIPGKLIAWRTLHDADIAHAGSVHFEPAPAGRGTEVRVIVEYAPPAGALGTAVAKLFGEEPDAQVREELRRFKQLMETGELTVGENPGQGPRAGSSFNARASNDDTVRMTTPPLDAPHGS</sequence>
<dbReference type="InterPro" id="IPR023393">
    <property type="entry name" value="START-like_dom_sf"/>
</dbReference>
<organism evidence="5 6">
    <name type="scientific">Gemmatirosa kalamazoonensis</name>
    <dbReference type="NCBI Taxonomy" id="861299"/>
    <lineage>
        <taxon>Bacteria</taxon>
        <taxon>Pseudomonadati</taxon>
        <taxon>Gemmatimonadota</taxon>
        <taxon>Gemmatimonadia</taxon>
        <taxon>Gemmatimonadales</taxon>
        <taxon>Gemmatimonadaceae</taxon>
        <taxon>Gemmatirosa</taxon>
    </lineage>
</organism>
<dbReference type="AlphaFoldDB" id="W0RLY7"/>
<dbReference type="Pfam" id="PF03364">
    <property type="entry name" value="Polyketide_cyc"/>
    <property type="match status" value="1"/>
</dbReference>
<feature type="region of interest" description="Disordered" evidence="2">
    <location>
        <begin position="250"/>
        <end position="292"/>
    </location>
</feature>
<dbReference type="STRING" id="861299.J421_3788"/>
<keyword evidence="6" id="KW-1185">Reference proteome</keyword>
<dbReference type="InParanoid" id="W0RLY7"/>
<proteinExistence type="inferred from homology"/>
<accession>W0RLY7</accession>
<evidence type="ECO:0000313" key="5">
    <source>
        <dbReference type="EMBL" id="AHG91325.1"/>
    </source>
</evidence>
<dbReference type="KEGG" id="gba:J421_3788"/>
<dbReference type="Proteomes" id="UP000019151">
    <property type="component" value="Chromosome"/>
</dbReference>
<name>W0RLY7_9BACT</name>
<dbReference type="RefSeq" id="WP_025412776.1">
    <property type="nucleotide sequence ID" value="NZ_CP007128.1"/>
</dbReference>
<dbReference type="PATRIC" id="fig|861299.3.peg.3842"/>
<dbReference type="InterPro" id="IPR005031">
    <property type="entry name" value="COQ10_START"/>
</dbReference>
<feature type="region of interest" description="Disordered" evidence="2">
    <location>
        <begin position="1"/>
        <end position="29"/>
    </location>
</feature>
<feature type="domain" description="Inner membrane protein YgaP-like transmembrane" evidence="4">
    <location>
        <begin position="27"/>
        <end position="87"/>
    </location>
</feature>
<evidence type="ECO:0000256" key="2">
    <source>
        <dbReference type="SAM" id="MobiDB-lite"/>
    </source>
</evidence>
<dbReference type="EMBL" id="CP007128">
    <property type="protein sequence ID" value="AHG91325.1"/>
    <property type="molecule type" value="Genomic_DNA"/>
</dbReference>
<comment type="similarity">
    <text evidence="1">Belongs to the ribosome association toxin RatA family.</text>
</comment>
<evidence type="ECO:0000256" key="1">
    <source>
        <dbReference type="ARBA" id="ARBA00008918"/>
    </source>
</evidence>
<dbReference type="eggNOG" id="COG5637">
    <property type="taxonomic scope" value="Bacteria"/>
</dbReference>
<dbReference type="InterPro" id="IPR021309">
    <property type="entry name" value="YgaP-like_TM"/>
</dbReference>
<dbReference type="CDD" id="cd07817">
    <property type="entry name" value="SRPBCC_8"/>
    <property type="match status" value="1"/>
</dbReference>
<evidence type="ECO:0000259" key="3">
    <source>
        <dbReference type="Pfam" id="PF03364"/>
    </source>
</evidence>
<feature type="compositionally biased region" description="Low complexity" evidence="2">
    <location>
        <begin position="1"/>
        <end position="11"/>
    </location>
</feature>
<evidence type="ECO:0000259" key="4">
    <source>
        <dbReference type="Pfam" id="PF11127"/>
    </source>
</evidence>
<gene>
    <name evidence="5" type="ORF">J421_3788</name>
</gene>